<keyword evidence="1" id="KW-0472">Membrane</keyword>
<dbReference type="KEGG" id="nco:AAW31_13615"/>
<reference evidence="3" key="1">
    <citation type="submission" date="2015-05" db="EMBL/GenBank/DDBJ databases">
        <title>Draft genome of Nitrosomonas communis strain Nm2.</title>
        <authorList>
            <person name="Kozlowski J.A."/>
            <person name="Kits K.D."/>
            <person name="Stein L.Y."/>
        </authorList>
    </citation>
    <scope>NUCLEOTIDE SEQUENCE [LARGE SCALE GENOMIC DNA]</scope>
    <source>
        <strain evidence="3">Nm2</strain>
    </source>
</reference>
<feature type="transmembrane region" description="Helical" evidence="1">
    <location>
        <begin position="47"/>
        <end position="70"/>
    </location>
</feature>
<reference evidence="2 3" key="2">
    <citation type="journal article" date="2016" name="Genome Announc.">
        <title>Genome Sequence of Nitrosomonas communis Strain Nm2, a Mesophilic Ammonia-Oxidizing Bacterium Isolated from Mediterranean Soil.</title>
        <authorList>
            <person name="Kozlowski J.A."/>
            <person name="Kits K.D."/>
            <person name="Stein L.Y."/>
        </authorList>
    </citation>
    <scope>NUCLEOTIDE SEQUENCE [LARGE SCALE GENOMIC DNA]</scope>
    <source>
        <strain evidence="2 3">Nm2</strain>
    </source>
</reference>
<dbReference type="AlphaFoldDB" id="A0A0F7KIC7"/>
<evidence type="ECO:0000313" key="2">
    <source>
        <dbReference type="EMBL" id="AKH38602.1"/>
    </source>
</evidence>
<gene>
    <name evidence="2" type="ORF">AAW31_13615</name>
</gene>
<name>A0A0F7KIC7_9PROT</name>
<dbReference type="PATRIC" id="fig|44574.3.peg.3310"/>
<protein>
    <submittedName>
        <fullName evidence="2">Uncharacterized protein</fullName>
    </submittedName>
</protein>
<keyword evidence="1" id="KW-0812">Transmembrane</keyword>
<proteinExistence type="predicted"/>
<evidence type="ECO:0000313" key="3">
    <source>
        <dbReference type="Proteomes" id="UP000034156"/>
    </source>
</evidence>
<keyword evidence="1" id="KW-1133">Transmembrane helix</keyword>
<dbReference type="Proteomes" id="UP000034156">
    <property type="component" value="Chromosome"/>
</dbReference>
<organism evidence="2 3">
    <name type="scientific">Nitrosomonas communis</name>
    <dbReference type="NCBI Taxonomy" id="44574"/>
    <lineage>
        <taxon>Bacteria</taxon>
        <taxon>Pseudomonadati</taxon>
        <taxon>Pseudomonadota</taxon>
        <taxon>Betaproteobacteria</taxon>
        <taxon>Nitrosomonadales</taxon>
        <taxon>Nitrosomonadaceae</taxon>
        <taxon>Nitrosomonas</taxon>
    </lineage>
</organism>
<evidence type="ECO:0000256" key="1">
    <source>
        <dbReference type="SAM" id="Phobius"/>
    </source>
</evidence>
<dbReference type="EMBL" id="CP011451">
    <property type="protein sequence ID" value="AKH38602.1"/>
    <property type="molecule type" value="Genomic_DNA"/>
</dbReference>
<sequence length="105" mass="11893">MKKGLNKCLRKTNSVLSSAGSCLRSAFAKKKFKQNFIGNARAENYPLFHVLGRIVTWLKMMIMMTAWLSLIQVSLSRMLQVVITLFPRTMLLKMALKCGAKVVLQ</sequence>
<accession>A0A0F7KIC7</accession>
<dbReference type="PROSITE" id="PS51257">
    <property type="entry name" value="PROKAR_LIPOPROTEIN"/>
    <property type="match status" value="1"/>
</dbReference>
<keyword evidence="3" id="KW-1185">Reference proteome</keyword>